<proteinExistence type="predicted"/>
<protein>
    <submittedName>
        <fullName evidence="3">Uncharacterized protein</fullName>
    </submittedName>
</protein>
<dbReference type="Proteomes" id="UP000887566">
    <property type="component" value="Unplaced"/>
</dbReference>
<organism evidence="2 3">
    <name type="scientific">Plectus sambesii</name>
    <dbReference type="NCBI Taxonomy" id="2011161"/>
    <lineage>
        <taxon>Eukaryota</taxon>
        <taxon>Metazoa</taxon>
        <taxon>Ecdysozoa</taxon>
        <taxon>Nematoda</taxon>
        <taxon>Chromadorea</taxon>
        <taxon>Plectida</taxon>
        <taxon>Plectina</taxon>
        <taxon>Plectoidea</taxon>
        <taxon>Plectidae</taxon>
        <taxon>Plectus</taxon>
    </lineage>
</organism>
<evidence type="ECO:0000313" key="2">
    <source>
        <dbReference type="Proteomes" id="UP000887566"/>
    </source>
</evidence>
<accession>A0A914VC58</accession>
<evidence type="ECO:0000313" key="3">
    <source>
        <dbReference type="WBParaSite" id="PSAMB.scaffold16size125047.g678.t1"/>
    </source>
</evidence>
<dbReference type="AlphaFoldDB" id="A0A914VC58"/>
<evidence type="ECO:0000256" key="1">
    <source>
        <dbReference type="SAM" id="Coils"/>
    </source>
</evidence>
<feature type="coiled-coil region" evidence="1">
    <location>
        <begin position="118"/>
        <end position="156"/>
    </location>
</feature>
<keyword evidence="2" id="KW-1185">Reference proteome</keyword>
<name>A0A914VC58_9BILA</name>
<dbReference type="WBParaSite" id="PSAMB.scaffold16size125047.g678.t1">
    <property type="protein sequence ID" value="PSAMB.scaffold16size125047.g678.t1"/>
    <property type="gene ID" value="PSAMB.scaffold16size125047.g678"/>
</dbReference>
<keyword evidence="1" id="KW-0175">Coiled coil</keyword>
<reference evidence="3" key="1">
    <citation type="submission" date="2022-11" db="UniProtKB">
        <authorList>
            <consortium name="WormBaseParasite"/>
        </authorList>
    </citation>
    <scope>IDENTIFICATION</scope>
</reference>
<sequence length="189" mass="22127">MSYPEAYIEDNVLVVERKDRRGSAERREIPHMESIDGKDFLDKAKEVLHDVAEKTMEFAHEVKEKLIGHVTDNEIEKAAERVTALKNRLMYEQYETRDLQEQINQAEKAQNLGEYKQLKEKESKLKHAERTTEIKIQEATDEYEKLKNAQLNQKMEEKLHQKCHEADRKAINADILQEQLSVPSQLSAH</sequence>